<dbReference type="EMBL" id="PDLN01000004">
    <property type="protein sequence ID" value="RDW87608.1"/>
    <property type="molecule type" value="Genomic_DNA"/>
</dbReference>
<dbReference type="Proteomes" id="UP000256328">
    <property type="component" value="Unassembled WGS sequence"/>
</dbReference>
<dbReference type="Pfam" id="PF00172">
    <property type="entry name" value="Zn_clus"/>
    <property type="match status" value="1"/>
</dbReference>
<evidence type="ECO:0000256" key="5">
    <source>
        <dbReference type="ARBA" id="ARBA00023242"/>
    </source>
</evidence>
<dbReference type="AlphaFoldDB" id="A0A3D8SP81"/>
<evidence type="ECO:0000259" key="7">
    <source>
        <dbReference type="PROSITE" id="PS50048"/>
    </source>
</evidence>
<feature type="region of interest" description="Disordered" evidence="6">
    <location>
        <begin position="87"/>
        <end position="114"/>
    </location>
</feature>
<comment type="subcellular location">
    <subcellularLocation>
        <location evidence="1">Nucleus</location>
    </subcellularLocation>
</comment>
<dbReference type="PROSITE" id="PS50048">
    <property type="entry name" value="ZN2_CY6_FUNGAL_2"/>
    <property type="match status" value="1"/>
</dbReference>
<dbReference type="PANTHER" id="PTHR47338">
    <property type="entry name" value="ZN(II)2CYS6 TRANSCRIPTION FACTOR (EUROFUNG)-RELATED"/>
    <property type="match status" value="1"/>
</dbReference>
<proteinExistence type="predicted"/>
<evidence type="ECO:0000313" key="9">
    <source>
        <dbReference type="Proteomes" id="UP000256328"/>
    </source>
</evidence>
<feature type="domain" description="Zn(2)-C6 fungal-type" evidence="7">
    <location>
        <begin position="24"/>
        <end position="54"/>
    </location>
</feature>
<name>A0A3D8SP81_9HELO</name>
<keyword evidence="4" id="KW-0804">Transcription</keyword>
<gene>
    <name evidence="8" type="ORF">BP5796_03302</name>
</gene>
<dbReference type="GO" id="GO:0000981">
    <property type="term" value="F:DNA-binding transcription factor activity, RNA polymerase II-specific"/>
    <property type="evidence" value="ECO:0007669"/>
    <property type="project" value="InterPro"/>
</dbReference>
<dbReference type="InterPro" id="IPR001138">
    <property type="entry name" value="Zn2Cys6_DnaBD"/>
</dbReference>
<dbReference type="SMART" id="SM00066">
    <property type="entry name" value="GAL4"/>
    <property type="match status" value="1"/>
</dbReference>
<dbReference type="InterPro" id="IPR007219">
    <property type="entry name" value="XnlR_reg_dom"/>
</dbReference>
<keyword evidence="5" id="KW-0539">Nucleus</keyword>
<keyword evidence="9" id="KW-1185">Reference proteome</keyword>
<dbReference type="Gene3D" id="4.10.240.10">
    <property type="entry name" value="Zn(2)-C6 fungal-type DNA-binding domain"/>
    <property type="match status" value="1"/>
</dbReference>
<comment type="caution">
    <text evidence="8">The sequence shown here is derived from an EMBL/GenBank/DDBJ whole genome shotgun (WGS) entry which is preliminary data.</text>
</comment>
<dbReference type="PROSITE" id="PS00463">
    <property type="entry name" value="ZN2_CY6_FUNGAL_1"/>
    <property type="match status" value="1"/>
</dbReference>
<dbReference type="GO" id="GO:0006351">
    <property type="term" value="P:DNA-templated transcription"/>
    <property type="evidence" value="ECO:0007669"/>
    <property type="project" value="InterPro"/>
</dbReference>
<evidence type="ECO:0000313" key="8">
    <source>
        <dbReference type="EMBL" id="RDW87608.1"/>
    </source>
</evidence>
<evidence type="ECO:0000256" key="1">
    <source>
        <dbReference type="ARBA" id="ARBA00004123"/>
    </source>
</evidence>
<dbReference type="CDD" id="cd00067">
    <property type="entry name" value="GAL4"/>
    <property type="match status" value="1"/>
</dbReference>
<dbReference type="GO" id="GO:0003677">
    <property type="term" value="F:DNA binding"/>
    <property type="evidence" value="ECO:0007669"/>
    <property type="project" value="InterPro"/>
</dbReference>
<dbReference type="GO" id="GO:0008270">
    <property type="term" value="F:zinc ion binding"/>
    <property type="evidence" value="ECO:0007669"/>
    <property type="project" value="InterPro"/>
</dbReference>
<protein>
    <submittedName>
        <fullName evidence="8">Fungal specific transcription factor-containing protein</fullName>
    </submittedName>
</protein>
<dbReference type="OrthoDB" id="3862662at2759"/>
<accession>A0A3D8SP81</accession>
<evidence type="ECO:0000256" key="4">
    <source>
        <dbReference type="ARBA" id="ARBA00023163"/>
    </source>
</evidence>
<dbReference type="PANTHER" id="PTHR47338:SF20">
    <property type="entry name" value="ZN(II)2CYS6 TRANSCRIPTION FACTOR (EUROFUNG)"/>
    <property type="match status" value="1"/>
</dbReference>
<dbReference type="Pfam" id="PF04082">
    <property type="entry name" value="Fungal_trans"/>
    <property type="match status" value="1"/>
</dbReference>
<feature type="compositionally biased region" description="Low complexity" evidence="6">
    <location>
        <begin position="94"/>
        <end position="108"/>
    </location>
</feature>
<keyword evidence="3" id="KW-0805">Transcription regulation</keyword>
<evidence type="ECO:0000256" key="6">
    <source>
        <dbReference type="SAM" id="MobiDB-lite"/>
    </source>
</evidence>
<dbReference type="InterPro" id="IPR050815">
    <property type="entry name" value="TF_fung"/>
</dbReference>
<keyword evidence="2" id="KW-0479">Metal-binding</keyword>
<organism evidence="8 9">
    <name type="scientific">Coleophoma crateriformis</name>
    <dbReference type="NCBI Taxonomy" id="565419"/>
    <lineage>
        <taxon>Eukaryota</taxon>
        <taxon>Fungi</taxon>
        <taxon>Dikarya</taxon>
        <taxon>Ascomycota</taxon>
        <taxon>Pezizomycotina</taxon>
        <taxon>Leotiomycetes</taxon>
        <taxon>Helotiales</taxon>
        <taxon>Dermateaceae</taxon>
        <taxon>Coleophoma</taxon>
    </lineage>
</organism>
<reference evidence="8 9" key="1">
    <citation type="journal article" date="2018" name="IMA Fungus">
        <title>IMA Genome-F 9: Draft genome sequence of Annulohypoxylon stygium, Aspergillus mulundensis, Berkeleyomyces basicola (syn. Thielaviopsis basicola), Ceratocystis smalleyi, two Cercospora beticola strains, Coleophoma cylindrospora, Fusarium fracticaudum, Phialophora cf. hyalina, and Morchella septimelata.</title>
        <authorList>
            <person name="Wingfield B.D."/>
            <person name="Bills G.F."/>
            <person name="Dong Y."/>
            <person name="Huang W."/>
            <person name="Nel W.J."/>
            <person name="Swalarsk-Parry B.S."/>
            <person name="Vaghefi N."/>
            <person name="Wilken P.M."/>
            <person name="An Z."/>
            <person name="de Beer Z.W."/>
            <person name="De Vos L."/>
            <person name="Chen L."/>
            <person name="Duong T.A."/>
            <person name="Gao Y."/>
            <person name="Hammerbacher A."/>
            <person name="Kikkert J.R."/>
            <person name="Li Y."/>
            <person name="Li H."/>
            <person name="Li K."/>
            <person name="Li Q."/>
            <person name="Liu X."/>
            <person name="Ma X."/>
            <person name="Naidoo K."/>
            <person name="Pethybridge S.J."/>
            <person name="Sun J."/>
            <person name="Steenkamp E.T."/>
            <person name="van der Nest M.A."/>
            <person name="van Wyk S."/>
            <person name="Wingfield M.J."/>
            <person name="Xiong C."/>
            <person name="Yue Q."/>
            <person name="Zhang X."/>
        </authorList>
    </citation>
    <scope>NUCLEOTIDE SEQUENCE [LARGE SCALE GENOMIC DNA]</scope>
    <source>
        <strain evidence="8 9">BP5796</strain>
    </source>
</reference>
<dbReference type="CDD" id="cd12148">
    <property type="entry name" value="fungal_TF_MHR"/>
    <property type="match status" value="1"/>
</dbReference>
<dbReference type="SUPFAM" id="SSF57701">
    <property type="entry name" value="Zn2/Cys6 DNA-binding domain"/>
    <property type="match status" value="1"/>
</dbReference>
<dbReference type="InterPro" id="IPR036864">
    <property type="entry name" value="Zn2-C6_fun-type_DNA-bd_sf"/>
</dbReference>
<evidence type="ECO:0000256" key="3">
    <source>
        <dbReference type="ARBA" id="ARBA00023015"/>
    </source>
</evidence>
<dbReference type="GO" id="GO:0005634">
    <property type="term" value="C:nucleus"/>
    <property type="evidence" value="ECO:0007669"/>
    <property type="project" value="UniProtKB-SubCell"/>
</dbReference>
<evidence type="ECO:0000256" key="2">
    <source>
        <dbReference type="ARBA" id="ARBA00022723"/>
    </source>
</evidence>
<sequence length="572" mass="62680">MSLYPNPTVGPVAGEEPVQKANQACMSCRKQKRKCDKALPACALCSRMNRHCDYSDSIPAPTHEDFNALRNKLMELEGRLNGRAAVMGQPASFPTPSSSLSGPDGLGPQAPGFSPPQEAPWQNIQNRFPAIAFLDAESFTYGQVSVPKPPIDIPLDVLELLGDGPSVQATLIEYFSTIHKTFPIVSQKRLTQNMSNPLWEAGPDLALLFLCMKLAISKPQDGIESSQNLVYMAAKRFVALMEATGMVTLVVLQANLLVTLYEYGQAIYPAAWMSAGWCVRYGNLCGINEFKEAAQVLGRPQTWIDQEERRRTWWGVLVIDRIVSIGSQTHIMTSQEPNEGDPLPVDDAAWDEGEMGHAYQRSVGGDVTDTVAPFPRLCQAYIMLGKVFMNHKADNSPDTSKFSQASQLYLEISVLARKITEEAAQAADYLSFAAPMALTFSALCTICEVYSCPSSADISKTPEAAAMQVQALDGLKTVSRSIVDFAEKVNLATHHPQDLDRVSPLVMDALYSAAANNAWLVRESGDENSQMALESLRHCLRRLGARWRNAAEYLRILEAQEFTYAVGTAGSA</sequence>